<protein>
    <recommendedName>
        <fullName evidence="7">Protein FAM118A</fullName>
    </recommendedName>
</protein>
<evidence type="ECO:0000256" key="4">
    <source>
        <dbReference type="SAM" id="SignalP"/>
    </source>
</evidence>
<evidence type="ECO:0000256" key="1">
    <source>
        <dbReference type="ARBA" id="ARBA00006491"/>
    </source>
</evidence>
<evidence type="ECO:0000313" key="6">
    <source>
        <dbReference type="Proteomes" id="UP000664991"/>
    </source>
</evidence>
<dbReference type="EMBL" id="JAEMGP010000003">
    <property type="protein sequence ID" value="KAG5212802.1"/>
    <property type="molecule type" value="Genomic_DNA"/>
</dbReference>
<organism evidence="5 6">
    <name type="scientific">Ovis aries</name>
    <name type="common">Sheep</name>
    <dbReference type="NCBI Taxonomy" id="9940"/>
    <lineage>
        <taxon>Eukaryota</taxon>
        <taxon>Metazoa</taxon>
        <taxon>Chordata</taxon>
        <taxon>Craniata</taxon>
        <taxon>Vertebrata</taxon>
        <taxon>Euteleostomi</taxon>
        <taxon>Mammalia</taxon>
        <taxon>Eutheria</taxon>
        <taxon>Laurasiatheria</taxon>
        <taxon>Artiodactyla</taxon>
        <taxon>Ruminantia</taxon>
        <taxon>Pecora</taxon>
        <taxon>Bovidae</taxon>
        <taxon>Caprinae</taxon>
        <taxon>Ovis</taxon>
    </lineage>
</organism>
<keyword evidence="2" id="KW-0597">Phosphoprotein</keyword>
<proteinExistence type="inferred from homology"/>
<dbReference type="InterPro" id="IPR038916">
    <property type="entry name" value="FAM118"/>
</dbReference>
<evidence type="ECO:0008006" key="7">
    <source>
        <dbReference type="Google" id="ProtNLM"/>
    </source>
</evidence>
<gene>
    <name evidence="5" type="ORF">JEQ12_015231</name>
</gene>
<dbReference type="AlphaFoldDB" id="A0A836AKN1"/>
<keyword evidence="4" id="KW-0732">Signal</keyword>
<dbReference type="PANTHER" id="PTHR28623">
    <property type="entry name" value="PROTEIN FAM118B"/>
    <property type="match status" value="1"/>
</dbReference>
<comment type="similarity">
    <text evidence="1">Belongs to the FAM118 family.</text>
</comment>
<name>A0A836AKN1_SHEEP</name>
<comment type="caution">
    <text evidence="5">The sequence shown here is derived from an EMBL/GenBank/DDBJ whole genome shotgun (WGS) entry which is preliminary data.</text>
</comment>
<sequence length="567" mass="62945">MPPLWVVLALGCLRLGSGVNLQPQLASVTFATNNPTLTTVALEKPLCTFDSSAALHGTYEVYLYVLVDSASFRNASVQDSTKTPLSSTFQQTKGGRTGPYKTAAFDLTPCSDSPSLDAVWDVSRASEILNAYLIKVGTNGTCLSDPNFQGLCNPPLSAATEYRFKYVLVNMSSGLVQDQTLWSDPIRTNRRQEGLYAVLVVLPIRNNVGDFLTFFLGLKEHRKDLRKFLKSLIRKQPQELLLVIGTGVSAAVAPGIPALCSWRSCIEAVIEAAEQLEVLHPGDVAEFRRKVTKDGDLLVVAHDLIRKMSPRTGDAKPSFFQDCLMEVFDDLEQHIQNPPVLQSILSLMERGTLVLTTNYDNLLELFGQQQGKPMVSLDLKDKTKVLQWARGSVRYGVLHIHGLYTDPCGVVLDPSGYRDVTQDPEVMEVLQSLYRTKSFLFMGCGETLRDQIFQALFLYSVPNKVELEHYMLVLKESEDHFFKQQADMLLHGIKVVSYGDCFDYFPGYVQDLAAQICKQRSPDADRVDSTTLLGNACQDCAKRKLEENGIEVSKKLRQSDTDDAGGS</sequence>
<evidence type="ECO:0000256" key="3">
    <source>
        <dbReference type="ARBA" id="ARBA00022990"/>
    </source>
</evidence>
<evidence type="ECO:0000313" key="5">
    <source>
        <dbReference type="EMBL" id="KAG5212802.1"/>
    </source>
</evidence>
<dbReference type="Pfam" id="PF13289">
    <property type="entry name" value="SIR2_2"/>
    <property type="match status" value="1"/>
</dbReference>
<feature type="chain" id="PRO_5032678660" description="Protein FAM118A" evidence="4">
    <location>
        <begin position="19"/>
        <end position="567"/>
    </location>
</feature>
<dbReference type="Proteomes" id="UP000664991">
    <property type="component" value="Unassembled WGS sequence"/>
</dbReference>
<evidence type="ECO:0000256" key="2">
    <source>
        <dbReference type="ARBA" id="ARBA00022553"/>
    </source>
</evidence>
<feature type="signal peptide" evidence="4">
    <location>
        <begin position="1"/>
        <end position="18"/>
    </location>
</feature>
<dbReference type="PANTHER" id="PTHR28623:SF2">
    <property type="entry name" value="PROTEIN FAM118A"/>
    <property type="match status" value="1"/>
</dbReference>
<keyword evidence="3" id="KW-0007">Acetylation</keyword>
<accession>A0A836AKN1</accession>
<reference evidence="5 6" key="1">
    <citation type="submission" date="2020-12" db="EMBL/GenBank/DDBJ databases">
        <title>De novo assembly of Tibetan sheep genome.</title>
        <authorList>
            <person name="Li X."/>
        </authorList>
    </citation>
    <scope>NUCLEOTIDE SEQUENCE [LARGE SCALE GENOMIC DNA]</scope>
    <source>
        <tissue evidence="5">Heart</tissue>
    </source>
</reference>